<accession>A0ABD5M5C0</accession>
<organism evidence="4 5">
    <name type="scientific">Halorubrum miltondacostae</name>
    <dbReference type="NCBI Taxonomy" id="3076378"/>
    <lineage>
        <taxon>Archaea</taxon>
        <taxon>Methanobacteriati</taxon>
        <taxon>Methanobacteriota</taxon>
        <taxon>Stenosarchaea group</taxon>
        <taxon>Halobacteria</taxon>
        <taxon>Halobacteriales</taxon>
        <taxon>Haloferacaceae</taxon>
        <taxon>Halorubrum</taxon>
    </lineage>
</organism>
<dbReference type="EC" id="2.1.-.-" evidence="4"/>
<dbReference type="InterPro" id="IPR041698">
    <property type="entry name" value="Methyltransf_25"/>
</dbReference>
<comment type="caution">
    <text evidence="4">The sequence shown here is derived from an EMBL/GenBank/DDBJ whole genome shotgun (WGS) entry which is preliminary data.</text>
</comment>
<evidence type="ECO:0000256" key="2">
    <source>
        <dbReference type="ARBA" id="ARBA00022679"/>
    </source>
</evidence>
<dbReference type="InterPro" id="IPR029063">
    <property type="entry name" value="SAM-dependent_MTases_sf"/>
</dbReference>
<dbReference type="PANTHER" id="PTHR43861:SF1">
    <property type="entry name" value="TRANS-ACONITATE 2-METHYLTRANSFERASE"/>
    <property type="match status" value="1"/>
</dbReference>
<dbReference type="EMBL" id="JBEDNY010000008">
    <property type="protein sequence ID" value="MEZ3165454.1"/>
    <property type="molecule type" value="Genomic_DNA"/>
</dbReference>
<dbReference type="Gene3D" id="3.40.50.150">
    <property type="entry name" value="Vaccinia Virus protein VP39"/>
    <property type="match status" value="1"/>
</dbReference>
<keyword evidence="5" id="KW-1185">Reference proteome</keyword>
<keyword evidence="2 4" id="KW-0808">Transferase</keyword>
<dbReference type="GO" id="GO:0032259">
    <property type="term" value="P:methylation"/>
    <property type="evidence" value="ECO:0007669"/>
    <property type="project" value="UniProtKB-KW"/>
</dbReference>
<dbReference type="SUPFAM" id="SSF53335">
    <property type="entry name" value="S-adenosyl-L-methionine-dependent methyltransferases"/>
    <property type="match status" value="1"/>
</dbReference>
<dbReference type="CDD" id="cd02440">
    <property type="entry name" value="AdoMet_MTases"/>
    <property type="match status" value="1"/>
</dbReference>
<dbReference type="Pfam" id="PF13649">
    <property type="entry name" value="Methyltransf_25"/>
    <property type="match status" value="1"/>
</dbReference>
<proteinExistence type="predicted"/>
<dbReference type="GO" id="GO:0008168">
    <property type="term" value="F:methyltransferase activity"/>
    <property type="evidence" value="ECO:0007669"/>
    <property type="project" value="UniProtKB-KW"/>
</dbReference>
<dbReference type="PANTHER" id="PTHR43861">
    <property type="entry name" value="TRANS-ACONITATE 2-METHYLTRANSFERASE-RELATED"/>
    <property type="match status" value="1"/>
</dbReference>
<evidence type="ECO:0000259" key="3">
    <source>
        <dbReference type="Pfam" id="PF13649"/>
    </source>
</evidence>
<dbReference type="Proteomes" id="UP001567572">
    <property type="component" value="Unassembled WGS sequence"/>
</dbReference>
<evidence type="ECO:0000313" key="4">
    <source>
        <dbReference type="EMBL" id="MEZ3165454.1"/>
    </source>
</evidence>
<keyword evidence="1 4" id="KW-0489">Methyltransferase</keyword>
<feature type="domain" description="Methyltransferase" evidence="3">
    <location>
        <begin position="48"/>
        <end position="140"/>
    </location>
</feature>
<dbReference type="AlphaFoldDB" id="A0ABD5M5C0"/>
<name>A0ABD5M5C0_9EURY</name>
<sequence length="207" mass="22781">MDPDTVRDAWRERAGEYSPAYYAYRGPNETSAAVREALGARLDRDAAVLELGCGSGRHLRHLAAHGFDDLSGVDIDPGAFETMRETYPDLAAAGTFYCGAMTDVLERFDDGAFDAVYSVETLQHVPPDAEPVFGEIARITDAVLVTAEIEEPTAVKEPTADLDVNFVDDDTPLYYRDWGEIFGSLGFDEVDVVRGDRDTTRTFRVAD</sequence>
<dbReference type="RefSeq" id="WP_371163481.1">
    <property type="nucleotide sequence ID" value="NZ_JBEDNX010000011.1"/>
</dbReference>
<evidence type="ECO:0000256" key="1">
    <source>
        <dbReference type="ARBA" id="ARBA00022603"/>
    </source>
</evidence>
<evidence type="ECO:0000313" key="5">
    <source>
        <dbReference type="Proteomes" id="UP001567572"/>
    </source>
</evidence>
<reference evidence="4 5" key="1">
    <citation type="submission" date="2024-06" db="EMBL/GenBank/DDBJ databases">
        <title>Halorubrum miltondacostae sp. nov., a potential PHA producer isolated from an inland solar saltern in Rio Maior, Portugal.</title>
        <authorList>
            <person name="Albuquerque L."/>
            <person name="Viver T."/>
            <person name="Barroso C."/>
            <person name="Claudino R."/>
            <person name="Galvan M."/>
            <person name="Simoes G."/>
            <person name="Lobo Da Cunha A."/>
            <person name="Egas C."/>
        </authorList>
    </citation>
    <scope>NUCLEOTIDE SEQUENCE [LARGE SCALE GENOMIC DNA]</scope>
    <source>
        <strain evidence="4 5">RMP-11</strain>
    </source>
</reference>
<gene>
    <name evidence="4" type="ORF">ABNG04_16570</name>
</gene>
<protein>
    <submittedName>
        <fullName evidence="4">Class I SAM-dependent methyltransferase</fullName>
        <ecNumber evidence="4">2.1.-.-</ecNumber>
    </submittedName>
</protein>